<feature type="region of interest" description="Disordered" evidence="1">
    <location>
        <begin position="56"/>
        <end position="109"/>
    </location>
</feature>
<dbReference type="PANTHER" id="PTHR38730">
    <property type="entry name" value="SLL7028 PROTEIN"/>
    <property type="match status" value="1"/>
</dbReference>
<name>A0A2V1JRM8_EUBRA</name>
<reference evidence="3 4" key="1">
    <citation type="submission" date="2014-09" db="EMBL/GenBank/DDBJ databases">
        <title>Butyrate-producing bacteria isolated from human gut.</title>
        <authorList>
            <person name="Zhang Q."/>
            <person name="Zhao L."/>
        </authorList>
    </citation>
    <scope>NUCLEOTIDE SEQUENCE [LARGE SCALE GENOMIC DNA]</scope>
    <source>
        <strain evidence="3 4">21</strain>
    </source>
</reference>
<gene>
    <name evidence="3" type="ORF">LG34_07890</name>
</gene>
<dbReference type="InterPro" id="IPR036465">
    <property type="entry name" value="vWFA_dom_sf"/>
</dbReference>
<evidence type="ECO:0000313" key="3">
    <source>
        <dbReference type="EMBL" id="PWE86789.1"/>
    </source>
</evidence>
<dbReference type="OrthoDB" id="9809307at2"/>
<feature type="domain" description="VWA-like" evidence="2">
    <location>
        <begin position="212"/>
        <end position="337"/>
    </location>
</feature>
<feature type="compositionally biased region" description="Polar residues" evidence="1">
    <location>
        <begin position="56"/>
        <end position="101"/>
    </location>
</feature>
<dbReference type="Proteomes" id="UP000245288">
    <property type="component" value="Unassembled WGS sequence"/>
</dbReference>
<dbReference type="EMBL" id="JRFU01000083">
    <property type="protein sequence ID" value="PWE86789.1"/>
    <property type="molecule type" value="Genomic_DNA"/>
</dbReference>
<dbReference type="InterPro" id="IPR018698">
    <property type="entry name" value="VWA-like_dom"/>
</dbReference>
<dbReference type="Pfam" id="PF09967">
    <property type="entry name" value="DUF2201"/>
    <property type="match status" value="1"/>
</dbReference>
<protein>
    <recommendedName>
        <fullName evidence="2">VWA-like domain-containing protein</fullName>
    </recommendedName>
</protein>
<evidence type="ECO:0000313" key="4">
    <source>
        <dbReference type="Proteomes" id="UP000245288"/>
    </source>
</evidence>
<sequence>MPSKSDFDAIGFSIGSPWIPNEYYEAFAPDGKEGREYNAEEIYQMLIHQNHTNRISQMQSRPNHTNGASQMQADQNNTNGVSQMQTDPNNANKSSQIQTDNGKSEKSSFDRHDIWQGICDKIQLQDSWNKKIQSAFRQCGDSTGMPQHVRTIVQDIARRSGLNWKQILHDFLQSDTYDYNFLPPDRRYAFSDFYLPAYNMDEEHQTADDIWVCIDTSGSVTGEEPTCTMAEILDAMRQAGLKGSISFFDSNITDPEPFESENDLKDLTAQGGGGTSFHIIFRYLKEKLYPNLPRAILIFTDGCARFPDEKEAFNVPVLWLICKGGNADVPWGQVIQL</sequence>
<organism evidence="3 4">
    <name type="scientific">Eubacterium ramulus</name>
    <dbReference type="NCBI Taxonomy" id="39490"/>
    <lineage>
        <taxon>Bacteria</taxon>
        <taxon>Bacillati</taxon>
        <taxon>Bacillota</taxon>
        <taxon>Clostridia</taxon>
        <taxon>Eubacteriales</taxon>
        <taxon>Eubacteriaceae</taxon>
        <taxon>Eubacterium</taxon>
    </lineage>
</organism>
<dbReference type="PANTHER" id="PTHR38730:SF1">
    <property type="entry name" value="SLL7028 PROTEIN"/>
    <property type="match status" value="1"/>
</dbReference>
<comment type="caution">
    <text evidence="3">The sequence shown here is derived from an EMBL/GenBank/DDBJ whole genome shotgun (WGS) entry which is preliminary data.</text>
</comment>
<evidence type="ECO:0000259" key="2">
    <source>
        <dbReference type="Pfam" id="PF09967"/>
    </source>
</evidence>
<evidence type="ECO:0000256" key="1">
    <source>
        <dbReference type="SAM" id="MobiDB-lite"/>
    </source>
</evidence>
<dbReference type="AlphaFoldDB" id="A0A2V1JRM8"/>
<proteinExistence type="predicted"/>
<keyword evidence="4" id="KW-1185">Reference proteome</keyword>
<accession>A0A2V1JRM8</accession>
<dbReference type="SUPFAM" id="SSF53300">
    <property type="entry name" value="vWA-like"/>
    <property type="match status" value="1"/>
</dbReference>
<dbReference type="CDD" id="cd00198">
    <property type="entry name" value="vWFA"/>
    <property type="match status" value="1"/>
</dbReference>